<evidence type="ECO:0000256" key="2">
    <source>
        <dbReference type="ARBA" id="ARBA00022692"/>
    </source>
</evidence>
<feature type="transmembrane region" description="Helical" evidence="5">
    <location>
        <begin position="273"/>
        <end position="290"/>
    </location>
</feature>
<keyword evidence="2 5" id="KW-0812">Transmembrane</keyword>
<dbReference type="PANTHER" id="PTHR37422:SF13">
    <property type="entry name" value="LIPOPOLYSACCHARIDE BIOSYNTHESIS PROTEIN PA4999-RELATED"/>
    <property type="match status" value="1"/>
</dbReference>
<reference evidence="7 8" key="2">
    <citation type="journal article" date="2011" name="Mol. Biol. Evol.">
        <title>Unity in variety--the pan-genome of the Chlamydiae.</title>
        <authorList>
            <person name="Collingro A."/>
            <person name="Tischler P."/>
            <person name="Weinmaier T."/>
            <person name="Penz T."/>
            <person name="Heinz E."/>
            <person name="Brunham R.C."/>
            <person name="Read T.D."/>
            <person name="Bavoil P.M."/>
            <person name="Sachse K."/>
            <person name="Kahane S."/>
            <person name="Friedman M.G."/>
            <person name="Rattei T."/>
            <person name="Myers G.S."/>
            <person name="Horn M."/>
        </authorList>
    </citation>
    <scope>NUCLEOTIDE SEQUENCE [LARGE SCALE GENOMIC DNA]</scope>
    <source>
        <strain evidence="8">ATCC VR-1471 / Z</strain>
    </source>
</reference>
<proteinExistence type="predicted"/>
<reference key="1">
    <citation type="journal article" date="2011" name="Mol. Biol. Evol.">
        <title>Unity in variety -- the pan-genome of the Chlamydiae.</title>
        <authorList>
            <person name="Collingro A."/>
            <person name="Tischler P."/>
            <person name="Weinmaier T."/>
            <person name="Penz T."/>
            <person name="Heinz E."/>
            <person name="Brunham R.C."/>
            <person name="Read T.D."/>
            <person name="Bavoil P.M."/>
            <person name="Sachse K."/>
            <person name="Kahane S."/>
            <person name="Friedman M.G."/>
            <person name="Rattei T."/>
            <person name="Myers G.S.A."/>
            <person name="Horn M."/>
        </authorList>
    </citation>
    <scope>NUCLEOTIDE SEQUENCE</scope>
    <source>
        <strain>Z</strain>
    </source>
</reference>
<dbReference type="eggNOG" id="COG3307">
    <property type="taxonomic scope" value="Bacteria"/>
</dbReference>
<dbReference type="KEGG" id="sng:SNE_A02330"/>
<evidence type="ECO:0000256" key="1">
    <source>
        <dbReference type="ARBA" id="ARBA00004141"/>
    </source>
</evidence>
<feature type="transmembrane region" description="Helical" evidence="5">
    <location>
        <begin position="248"/>
        <end position="267"/>
    </location>
</feature>
<accession>F8L5W8</accession>
<sequence length="477" mass="54392">MMKKCLAVLFGFLLLGFPFESHVFRIFRPMARSSLHKFEATAPFSLTIPTFFEKYIHFYLSDIAIVLVLCLILIVYKPKLKELFFEKESRYLTLFWFVAALSLLLSAFSRYHVQYFNLLNLGIIFCVFHAARLFFQDREKTLKTLLWGFALISLFECFVGVWQFFAQGNLGIFFLGEVPLHYSDPNMAVIPLTEKTRKLIEFFHTLPPNQGVLLRAYGTFIHPNIYGEYLSISLLISYYLFAKSEKPLLRTLVLVFITAEIFALCLSFSRAAFLSWGIGTAVWLFLLFSNRMQMEKKQMRPLLIVIGGVIVCSMSVLFPQFYARGGFFNYSSFVQNSDSLRIVLQNIAFSMMKANPLLGIGYNCFVIAPGEFFPVEPEAIRTWTHNIYLLIGSETGLIGLLLFCLFIGTLIVSAFKHAFTPLSATLFAIFIGFLVVGLFDFYFLIVQSGKVMFFLFTGILTAQFATKANVLPSASHA</sequence>
<dbReference type="RefSeq" id="WP_013942577.1">
    <property type="nucleotide sequence ID" value="NC_015713.1"/>
</dbReference>
<evidence type="ECO:0000313" key="8">
    <source>
        <dbReference type="Proteomes" id="UP000000496"/>
    </source>
</evidence>
<dbReference type="STRING" id="331113.SNE_A02330"/>
<dbReference type="HOGENOM" id="CLU_572232_0_0_0"/>
<feature type="domain" description="O-antigen ligase-related" evidence="6">
    <location>
        <begin position="261"/>
        <end position="404"/>
    </location>
</feature>
<dbReference type="InterPro" id="IPR007016">
    <property type="entry name" value="O-antigen_ligase-rel_domated"/>
</dbReference>
<name>F8L5W8_SIMNZ</name>
<feature type="transmembrane region" description="Helical" evidence="5">
    <location>
        <begin position="302"/>
        <end position="322"/>
    </location>
</feature>
<keyword evidence="4 5" id="KW-0472">Membrane</keyword>
<feature type="transmembrane region" description="Helical" evidence="5">
    <location>
        <begin position="387"/>
        <end position="412"/>
    </location>
</feature>
<comment type="subcellular location">
    <subcellularLocation>
        <location evidence="1">Membrane</location>
        <topology evidence="1">Multi-pass membrane protein</topology>
    </subcellularLocation>
</comment>
<keyword evidence="3 5" id="KW-1133">Transmembrane helix</keyword>
<dbReference type="Proteomes" id="UP000000496">
    <property type="component" value="Chromosome gsn.131"/>
</dbReference>
<dbReference type="OrthoDB" id="547142at2"/>
<evidence type="ECO:0000313" key="7">
    <source>
        <dbReference type="EMBL" id="CCB88110.1"/>
    </source>
</evidence>
<feature type="transmembrane region" description="Helical" evidence="5">
    <location>
        <begin position="56"/>
        <end position="76"/>
    </location>
</feature>
<evidence type="ECO:0000256" key="3">
    <source>
        <dbReference type="ARBA" id="ARBA00022989"/>
    </source>
</evidence>
<feature type="transmembrane region" description="Helical" evidence="5">
    <location>
        <begin position="115"/>
        <end position="135"/>
    </location>
</feature>
<dbReference type="EMBL" id="FR872582">
    <property type="protein sequence ID" value="CCB88110.1"/>
    <property type="molecule type" value="Genomic_DNA"/>
</dbReference>
<feature type="transmembrane region" description="Helical" evidence="5">
    <location>
        <begin position="424"/>
        <end position="445"/>
    </location>
</feature>
<dbReference type="Pfam" id="PF04932">
    <property type="entry name" value="Wzy_C"/>
    <property type="match status" value="1"/>
</dbReference>
<evidence type="ECO:0000259" key="6">
    <source>
        <dbReference type="Pfam" id="PF04932"/>
    </source>
</evidence>
<evidence type="ECO:0000256" key="5">
    <source>
        <dbReference type="SAM" id="Phobius"/>
    </source>
</evidence>
<feature type="transmembrane region" description="Helical" evidence="5">
    <location>
        <begin position="91"/>
        <end position="109"/>
    </location>
</feature>
<dbReference type="PANTHER" id="PTHR37422">
    <property type="entry name" value="TEICHURONIC ACID BIOSYNTHESIS PROTEIN TUAE"/>
    <property type="match status" value="1"/>
</dbReference>
<feature type="transmembrane region" description="Helical" evidence="5">
    <location>
        <begin position="144"/>
        <end position="165"/>
    </location>
</feature>
<organism evidence="7 8">
    <name type="scientific">Simkania negevensis (strain ATCC VR-1471 / DSM 27360 / Z)</name>
    <dbReference type="NCBI Taxonomy" id="331113"/>
    <lineage>
        <taxon>Bacteria</taxon>
        <taxon>Pseudomonadati</taxon>
        <taxon>Chlamydiota</taxon>
        <taxon>Chlamydiia</taxon>
        <taxon>Parachlamydiales</taxon>
        <taxon>Simkaniaceae</taxon>
        <taxon>Simkania</taxon>
    </lineage>
</organism>
<protein>
    <recommendedName>
        <fullName evidence="6">O-antigen ligase-related domain-containing protein</fullName>
    </recommendedName>
</protein>
<dbReference type="GO" id="GO:0016020">
    <property type="term" value="C:membrane"/>
    <property type="evidence" value="ECO:0007669"/>
    <property type="project" value="UniProtKB-SubCell"/>
</dbReference>
<dbReference type="InterPro" id="IPR051533">
    <property type="entry name" value="WaaL-like"/>
</dbReference>
<gene>
    <name evidence="7" type="ordered locus">SNE_A02330</name>
</gene>
<keyword evidence="8" id="KW-1185">Reference proteome</keyword>
<dbReference type="AlphaFoldDB" id="F8L5W8"/>
<evidence type="ECO:0000256" key="4">
    <source>
        <dbReference type="ARBA" id="ARBA00023136"/>
    </source>
</evidence>
<feature type="transmembrane region" description="Helical" evidence="5">
    <location>
        <begin position="225"/>
        <end position="241"/>
    </location>
</feature>